<protein>
    <submittedName>
        <fullName evidence="1">Uncharacterized protein</fullName>
    </submittedName>
</protein>
<evidence type="ECO:0000313" key="2">
    <source>
        <dbReference type="Proteomes" id="UP001143509"/>
    </source>
</evidence>
<evidence type="ECO:0000313" key="1">
    <source>
        <dbReference type="EMBL" id="GLK48025.1"/>
    </source>
</evidence>
<reference evidence="1" key="2">
    <citation type="submission" date="2023-01" db="EMBL/GenBank/DDBJ databases">
        <authorList>
            <person name="Sun Q."/>
            <person name="Evtushenko L."/>
        </authorList>
    </citation>
    <scope>NUCLEOTIDE SEQUENCE</scope>
    <source>
        <strain evidence="1">VKM B-1499</strain>
    </source>
</reference>
<sequence length="187" mass="19943">MAAKAEGDRILAEGRAADVFDNITEDGVTRLRHKASGMICIFDAAARGNVVRIYPQSRMTPNRGDDVSCGSTLMGATFTIYATRYQVMPSEAQDMASSVAGIRDNWSNVQPLTGAFGVASVEGRPTPLFAAFKGRHPYGWDASTFIILTHIDGWSFKTRASGPVADADTIALTAGLMSVSSIPPPKN</sequence>
<reference evidence="1" key="1">
    <citation type="journal article" date="2014" name="Int. J. Syst. Evol. Microbiol.">
        <title>Complete genome of a new Firmicutes species belonging to the dominant human colonic microbiota ('Ruminococcus bicirculans') reveals two chromosomes and a selective capacity to utilize plant glucans.</title>
        <authorList>
            <consortium name="NISC Comparative Sequencing Program"/>
            <person name="Wegmann U."/>
            <person name="Louis P."/>
            <person name="Goesmann A."/>
            <person name="Henrissat B."/>
            <person name="Duncan S.H."/>
            <person name="Flint H.J."/>
        </authorList>
    </citation>
    <scope>NUCLEOTIDE SEQUENCE</scope>
    <source>
        <strain evidence="1">VKM B-1499</strain>
    </source>
</reference>
<name>A0ABQ5T5H8_9CAUL</name>
<gene>
    <name evidence="1" type="ORF">GCM10017620_09980</name>
</gene>
<dbReference type="Proteomes" id="UP001143509">
    <property type="component" value="Unassembled WGS sequence"/>
</dbReference>
<organism evidence="1 2">
    <name type="scientific">Brevundimonas intermedia</name>
    <dbReference type="NCBI Taxonomy" id="74315"/>
    <lineage>
        <taxon>Bacteria</taxon>
        <taxon>Pseudomonadati</taxon>
        <taxon>Pseudomonadota</taxon>
        <taxon>Alphaproteobacteria</taxon>
        <taxon>Caulobacterales</taxon>
        <taxon>Caulobacteraceae</taxon>
        <taxon>Brevundimonas</taxon>
    </lineage>
</organism>
<accession>A0ABQ5T5H8</accession>
<comment type="caution">
    <text evidence="1">The sequence shown here is derived from an EMBL/GenBank/DDBJ whole genome shotgun (WGS) entry which is preliminary data.</text>
</comment>
<proteinExistence type="predicted"/>
<dbReference type="EMBL" id="BSFD01000002">
    <property type="protein sequence ID" value="GLK48025.1"/>
    <property type="molecule type" value="Genomic_DNA"/>
</dbReference>
<keyword evidence="2" id="KW-1185">Reference proteome</keyword>